<dbReference type="RefSeq" id="WP_260592123.1">
    <property type="nucleotide sequence ID" value="NZ_CP104003.1"/>
</dbReference>
<proteinExistence type="predicted"/>
<dbReference type="EMBL" id="CP104003">
    <property type="protein sequence ID" value="UWM53128.1"/>
    <property type="molecule type" value="Genomic_DNA"/>
</dbReference>
<dbReference type="AlphaFoldDB" id="A0A9E7R055"/>
<reference evidence="2" key="1">
    <citation type="submission" date="2022-09" db="EMBL/GenBank/DDBJ databases">
        <title>Diverse halophilic archaea isolated from saline environments.</title>
        <authorList>
            <person name="Cui H.-L."/>
        </authorList>
    </citation>
    <scope>NUCLEOTIDE SEQUENCE</scope>
    <source>
        <strain evidence="2">ZS-35-S2</strain>
    </source>
</reference>
<name>A0A9E7R055_9EURY</name>
<evidence type="ECO:0000313" key="3">
    <source>
        <dbReference type="Proteomes" id="UP001057580"/>
    </source>
</evidence>
<evidence type="ECO:0000313" key="2">
    <source>
        <dbReference type="EMBL" id="UWM53128.1"/>
    </source>
</evidence>
<gene>
    <name evidence="2" type="ORF">N0B31_13350</name>
</gene>
<sequence length="54" mass="6268">MREQERALVESEPSLPTAKGRYGGFSLENGEYVIFDRRSPETWVQSNHTVEVRQ</sequence>
<organism evidence="2 3">
    <name type="scientific">Salinirubellus salinus</name>
    <dbReference type="NCBI Taxonomy" id="1364945"/>
    <lineage>
        <taxon>Archaea</taxon>
        <taxon>Methanobacteriati</taxon>
        <taxon>Methanobacteriota</taxon>
        <taxon>Stenosarchaea group</taxon>
        <taxon>Halobacteria</taxon>
        <taxon>Halobacteriales</taxon>
        <taxon>Natronomonadaceae</taxon>
        <taxon>Salinirubellus</taxon>
    </lineage>
</organism>
<dbReference type="GeneID" id="74943426"/>
<feature type="region of interest" description="Disordered" evidence="1">
    <location>
        <begin position="1"/>
        <end position="22"/>
    </location>
</feature>
<keyword evidence="3" id="KW-1185">Reference proteome</keyword>
<accession>A0A9E7R055</accession>
<dbReference type="KEGG" id="ssai:N0B31_13350"/>
<dbReference type="Proteomes" id="UP001057580">
    <property type="component" value="Chromosome"/>
</dbReference>
<protein>
    <submittedName>
        <fullName evidence="2">Uncharacterized protein</fullName>
    </submittedName>
</protein>
<evidence type="ECO:0000256" key="1">
    <source>
        <dbReference type="SAM" id="MobiDB-lite"/>
    </source>
</evidence>